<evidence type="ECO:0000313" key="4">
    <source>
        <dbReference type="EMBL" id="SHI12801.1"/>
    </source>
</evidence>
<dbReference type="RefSeq" id="WP_073379161.1">
    <property type="nucleotide sequence ID" value="NZ_FQXS01000042.1"/>
</dbReference>
<evidence type="ECO:0000256" key="1">
    <source>
        <dbReference type="ARBA" id="ARBA00022741"/>
    </source>
</evidence>
<dbReference type="EMBL" id="FQXS01000042">
    <property type="protein sequence ID" value="SHI12801.1"/>
    <property type="molecule type" value="Genomic_DNA"/>
</dbReference>
<dbReference type="Gene3D" id="3.40.50.300">
    <property type="entry name" value="P-loop containing nucleotide triphosphate hydrolases"/>
    <property type="match status" value="1"/>
</dbReference>
<dbReference type="AlphaFoldDB" id="A0A1M5YLH5"/>
<keyword evidence="4" id="KW-0418">Kinase</keyword>
<keyword evidence="4" id="KW-0808">Transferase</keyword>
<evidence type="ECO:0000313" key="5">
    <source>
        <dbReference type="Proteomes" id="UP000184139"/>
    </source>
</evidence>
<dbReference type="SUPFAM" id="SSF52540">
    <property type="entry name" value="P-loop containing nucleoside triphosphate hydrolases"/>
    <property type="match status" value="1"/>
</dbReference>
<accession>A0A1M5YLH5</accession>
<protein>
    <submittedName>
        <fullName evidence="4">Exopolysaccharide/PEP-CTERM locus tyrosine autokinase</fullName>
    </submittedName>
</protein>
<dbReference type="InterPro" id="IPR027417">
    <property type="entry name" value="P-loop_NTPase"/>
</dbReference>
<dbReference type="GO" id="GO:0005886">
    <property type="term" value="C:plasma membrane"/>
    <property type="evidence" value="ECO:0007669"/>
    <property type="project" value="TreeGrafter"/>
</dbReference>
<name>A0A1M5YLH5_9BACT</name>
<dbReference type="GO" id="GO:0004713">
    <property type="term" value="F:protein tyrosine kinase activity"/>
    <property type="evidence" value="ECO:0007669"/>
    <property type="project" value="TreeGrafter"/>
</dbReference>
<dbReference type="PANTHER" id="PTHR32309:SF13">
    <property type="entry name" value="FERRIC ENTEROBACTIN TRANSPORT PROTEIN FEPE"/>
    <property type="match status" value="1"/>
</dbReference>
<keyword evidence="1" id="KW-0547">Nucleotide-binding</keyword>
<keyword evidence="2" id="KW-0067">ATP-binding</keyword>
<reference evidence="4 5" key="1">
    <citation type="submission" date="2016-11" db="EMBL/GenBank/DDBJ databases">
        <authorList>
            <person name="Jaros S."/>
            <person name="Januszkiewicz K."/>
            <person name="Wedrychowicz H."/>
        </authorList>
    </citation>
    <scope>NUCLEOTIDE SEQUENCE [LARGE SCALE GENOMIC DNA]</scope>
    <source>
        <strain evidence="4 5">DSM 9705</strain>
    </source>
</reference>
<dbReference type="CDD" id="cd05387">
    <property type="entry name" value="BY-kinase"/>
    <property type="match status" value="1"/>
</dbReference>
<proteinExistence type="predicted"/>
<dbReference type="NCBIfam" id="TIGR01007">
    <property type="entry name" value="eps_fam"/>
    <property type="match status" value="1"/>
</dbReference>
<sequence length="286" mass="31424">MGKLADVLEKAGYGTEGTEKQKPSQSEQPKNRSAKPVERAAPAPRTKLVRSNDNSGKWDERLFKAVNSDAYIPEIFKTLRSHILHPLEGQKVPKTIMVTSAIPKEGKSFVTANLGITLAQGMDQYALLVDCDLRRPSLAPMFGLNKSPGLADYLRDDIDLSELIVRSSVDKLSILPSGDPPVNPAELLSSAKMSSLVEELATRYDDRLIIFDSPPFYVASEATVLSRQVDGVLLVVRSGGAGKPQIQMMLDTVGEERIIGVVFNAYTTNIVERSLMKGYGYYQQSY</sequence>
<dbReference type="Proteomes" id="UP000184139">
    <property type="component" value="Unassembled WGS sequence"/>
</dbReference>
<feature type="region of interest" description="Disordered" evidence="3">
    <location>
        <begin position="1"/>
        <end position="54"/>
    </location>
</feature>
<dbReference type="InterPro" id="IPR050445">
    <property type="entry name" value="Bact_polysacc_biosynth/exp"/>
</dbReference>
<evidence type="ECO:0000256" key="3">
    <source>
        <dbReference type="SAM" id="MobiDB-lite"/>
    </source>
</evidence>
<dbReference type="OrthoDB" id="9812433at2"/>
<dbReference type="STRING" id="1121409.SAMN02745124_04184"/>
<gene>
    <name evidence="4" type="ORF">SAMN02745124_04184</name>
</gene>
<dbReference type="GO" id="GO:0005524">
    <property type="term" value="F:ATP binding"/>
    <property type="evidence" value="ECO:0007669"/>
    <property type="project" value="UniProtKB-KW"/>
</dbReference>
<dbReference type="PANTHER" id="PTHR32309">
    <property type="entry name" value="TYROSINE-PROTEIN KINASE"/>
    <property type="match status" value="1"/>
</dbReference>
<evidence type="ECO:0000256" key="2">
    <source>
        <dbReference type="ARBA" id="ARBA00022840"/>
    </source>
</evidence>
<dbReference type="InterPro" id="IPR005702">
    <property type="entry name" value="Wzc-like_C"/>
</dbReference>
<keyword evidence="5" id="KW-1185">Reference proteome</keyword>
<organism evidence="4 5">
    <name type="scientific">Desulfofustis glycolicus DSM 9705</name>
    <dbReference type="NCBI Taxonomy" id="1121409"/>
    <lineage>
        <taxon>Bacteria</taxon>
        <taxon>Pseudomonadati</taxon>
        <taxon>Thermodesulfobacteriota</taxon>
        <taxon>Desulfobulbia</taxon>
        <taxon>Desulfobulbales</taxon>
        <taxon>Desulfocapsaceae</taxon>
        <taxon>Desulfofustis</taxon>
    </lineage>
</organism>